<dbReference type="eggNOG" id="arCOG01822">
    <property type="taxonomic scope" value="Archaea"/>
</dbReference>
<dbReference type="PANTHER" id="PTHR42200:SF1">
    <property type="entry name" value="FLAGELLA-RELATED PROTEIN G-RELATED"/>
    <property type="match status" value="1"/>
</dbReference>
<dbReference type="PANTHER" id="PTHR42200">
    <property type="entry name" value="ARCHAEAL FLAGELLA-RELATED PROTEIN F-RELATED"/>
    <property type="match status" value="1"/>
</dbReference>
<name>F0LGX6_THEBM</name>
<dbReference type="Pfam" id="PF01917">
    <property type="entry name" value="Flagellin_arch-type"/>
    <property type="match status" value="1"/>
</dbReference>
<dbReference type="PATRIC" id="fig|391623.17.peg.1210"/>
<dbReference type="KEGG" id="tba:TERMP_01208"/>
<dbReference type="Proteomes" id="UP000007478">
    <property type="component" value="Chromosome"/>
</dbReference>
<dbReference type="RefSeq" id="WP_013467482.1">
    <property type="nucleotide sequence ID" value="NC_014804.1"/>
</dbReference>
<proteinExistence type="predicted"/>
<dbReference type="OrthoDB" id="183655at2157"/>
<gene>
    <name evidence="1" type="ordered locus">TERMP_01208</name>
</gene>
<evidence type="ECO:0000313" key="1">
    <source>
        <dbReference type="EMBL" id="ADT84184.1"/>
    </source>
</evidence>
<sequence length="153" mass="16675">MASNVASELILFIASLLVAGMVAGGLYVVTQDISDGITVRGKDLAYNLRLNFEIINDPENIPTDNTGAYIFYIKNIGKVPFTFESNSIIVFIDGNMIPSSNLTFVNLNNPTSNQLYPYDVGEIHVATSLSSGYHKIVVVLSNGKQRALIFRIG</sequence>
<accession>F0LGX6</accession>
<keyword evidence="2" id="KW-1185">Reference proteome</keyword>
<organism evidence="1 2">
    <name type="scientific">Thermococcus barophilus (strain DSM 11836 / MP)</name>
    <dbReference type="NCBI Taxonomy" id="391623"/>
    <lineage>
        <taxon>Archaea</taxon>
        <taxon>Methanobacteriati</taxon>
        <taxon>Methanobacteriota</taxon>
        <taxon>Thermococci</taxon>
        <taxon>Thermococcales</taxon>
        <taxon>Thermococcaceae</taxon>
        <taxon>Thermococcus</taxon>
    </lineage>
</organism>
<dbReference type="EMBL" id="CP002372">
    <property type="protein sequence ID" value="ADT84184.1"/>
    <property type="molecule type" value="Genomic_DNA"/>
</dbReference>
<dbReference type="GeneID" id="10041525"/>
<dbReference type="GO" id="GO:0097588">
    <property type="term" value="P:archaeal or bacterial-type flagellum-dependent cell motility"/>
    <property type="evidence" value="ECO:0007669"/>
    <property type="project" value="InterPro"/>
</dbReference>
<dbReference type="GO" id="GO:0005198">
    <property type="term" value="F:structural molecule activity"/>
    <property type="evidence" value="ECO:0007669"/>
    <property type="project" value="InterPro"/>
</dbReference>
<evidence type="ECO:0000313" key="2">
    <source>
        <dbReference type="Proteomes" id="UP000007478"/>
    </source>
</evidence>
<dbReference type="HOGENOM" id="CLU_134827_1_0_2"/>
<dbReference type="AlphaFoldDB" id="F0LGX6"/>
<reference evidence="1 2" key="1">
    <citation type="journal article" date="2011" name="J. Bacteriol.">
        <title>Complete genome sequence of the hyperthermophilic, piezophilic, heterotrophic, and carboxydotrophic archaeon Thermococcus barophilus MP.</title>
        <authorList>
            <person name="Vannier P."/>
            <person name="Marteinsson V.T."/>
            <person name="Fridjonsson O.H."/>
            <person name="Oger P."/>
            <person name="Jebbar M."/>
        </authorList>
    </citation>
    <scope>NUCLEOTIDE SEQUENCE [LARGE SCALE GENOMIC DNA]</scope>
    <source>
        <strain evidence="2">DSM 11836 / MP</strain>
    </source>
</reference>
<dbReference type="InterPro" id="IPR002774">
    <property type="entry name" value="Flagellin_arc-type"/>
</dbReference>
<protein>
    <submittedName>
        <fullName evidence="1">Flagella protein FlaG-like protein</fullName>
    </submittedName>
</protein>